<protein>
    <submittedName>
        <fullName evidence="2">Uncharacterized protein</fullName>
    </submittedName>
</protein>
<feature type="compositionally biased region" description="Pro residues" evidence="1">
    <location>
        <begin position="244"/>
        <end position="255"/>
    </location>
</feature>
<comment type="caution">
    <text evidence="2">The sequence shown here is derived from an EMBL/GenBank/DDBJ whole genome shotgun (WGS) entry which is preliminary data.</text>
</comment>
<accession>A0A7C8MU55</accession>
<gene>
    <name evidence="2" type="ORF">TWF102_003855</name>
</gene>
<reference evidence="2 3" key="1">
    <citation type="submission" date="2019-06" db="EMBL/GenBank/DDBJ databases">
        <authorList>
            <person name="Palmer J.M."/>
        </authorList>
    </citation>
    <scope>NUCLEOTIDE SEQUENCE [LARGE SCALE GENOMIC DNA]</scope>
    <source>
        <strain evidence="2 3">TWF102</strain>
    </source>
</reference>
<evidence type="ECO:0000313" key="2">
    <source>
        <dbReference type="EMBL" id="KAF3078055.1"/>
    </source>
</evidence>
<dbReference type="AlphaFoldDB" id="A0A7C8MU55"/>
<evidence type="ECO:0000256" key="1">
    <source>
        <dbReference type="SAM" id="MobiDB-lite"/>
    </source>
</evidence>
<evidence type="ECO:0000313" key="3">
    <source>
        <dbReference type="Proteomes" id="UP000475325"/>
    </source>
</evidence>
<feature type="compositionally biased region" description="Low complexity" evidence="1">
    <location>
        <begin position="14"/>
        <end position="27"/>
    </location>
</feature>
<sequence length="380" mass="41313">MPPSTPSTPPTPKPTIISPKPKTSTKPPLLLLQNNLQKILPRDPIEEILRQSSDSHIRSLLRSLCSSSQEIKEKAQQLHKQILELPVVPPPGIDLSDGNYIIIPNKYNPRKRKPWNANSGGAAAAVNGNTGGGGINAGTLGNGCVVVGMETTGRRYRGQETYNRMMSSFYQTERNARRRFRFGRFEMGGSSSNKGGGSGDNETKTSSRKKSQDQLSPTSNNNTSRPVSPRTKVLEMSPRDYIQPPQPPQPPPAYSPPLSITSLDRIDYDNQERVSTLESEYHDDQCITPSGNSGSNNVGIGGFAEVEPIRLPSINETIFRRMSYSLELPPILGLQGLEVNYNVMDAVTAGLSYASMNVRGLEPGEIRSAAAGGVGVLKMI</sequence>
<organism evidence="2 3">
    <name type="scientific">Orbilia oligospora</name>
    <name type="common">Nematode-trapping fungus</name>
    <name type="synonym">Arthrobotrys oligospora</name>
    <dbReference type="NCBI Taxonomy" id="2813651"/>
    <lineage>
        <taxon>Eukaryota</taxon>
        <taxon>Fungi</taxon>
        <taxon>Dikarya</taxon>
        <taxon>Ascomycota</taxon>
        <taxon>Pezizomycotina</taxon>
        <taxon>Orbiliomycetes</taxon>
        <taxon>Orbiliales</taxon>
        <taxon>Orbiliaceae</taxon>
        <taxon>Orbilia</taxon>
    </lineage>
</organism>
<name>A0A7C8MU55_ORBOL</name>
<feature type="compositionally biased region" description="Pro residues" evidence="1">
    <location>
        <begin position="1"/>
        <end position="13"/>
    </location>
</feature>
<proteinExistence type="predicted"/>
<feature type="region of interest" description="Disordered" evidence="1">
    <location>
        <begin position="184"/>
        <end position="260"/>
    </location>
</feature>
<dbReference type="EMBL" id="WIQW01000187">
    <property type="protein sequence ID" value="KAF3078055.1"/>
    <property type="molecule type" value="Genomic_DNA"/>
</dbReference>
<dbReference type="Proteomes" id="UP000475325">
    <property type="component" value="Unassembled WGS sequence"/>
</dbReference>
<feature type="compositionally biased region" description="Polar residues" evidence="1">
    <location>
        <begin position="213"/>
        <end position="226"/>
    </location>
</feature>
<feature type="region of interest" description="Disordered" evidence="1">
    <location>
        <begin position="1"/>
        <end position="27"/>
    </location>
</feature>